<gene>
    <name evidence="3" type="ORF">IDM40_14415</name>
</gene>
<dbReference type="InterPro" id="IPR002656">
    <property type="entry name" value="Acyl_transf_3_dom"/>
</dbReference>
<feature type="transmembrane region" description="Helical" evidence="1">
    <location>
        <begin position="301"/>
        <end position="330"/>
    </location>
</feature>
<feature type="transmembrane region" description="Helical" evidence="1">
    <location>
        <begin position="111"/>
        <end position="132"/>
    </location>
</feature>
<evidence type="ECO:0000259" key="2">
    <source>
        <dbReference type="Pfam" id="PF01757"/>
    </source>
</evidence>
<dbReference type="GO" id="GO:0016746">
    <property type="term" value="F:acyltransferase activity"/>
    <property type="evidence" value="ECO:0007669"/>
    <property type="project" value="UniProtKB-KW"/>
</dbReference>
<keyword evidence="1" id="KW-0472">Membrane</keyword>
<feature type="transmembrane region" description="Helical" evidence="1">
    <location>
        <begin position="67"/>
        <end position="90"/>
    </location>
</feature>
<keyword evidence="3" id="KW-0808">Transferase</keyword>
<sequence>MNGPRRLLAGMREAAEHTPARRDRYIDLLRALAIVLVAVGHWLMVVVETGDGIDGGNALADLPWAEPLTWFFQVMPVFFLVGGYSHAASLASHRRKGGDTTGWLLGRTDRLLRPTTLFLCLWWAAAFGAVSLGADPTIVGLAVWAATIPLWFLTAYLAVVLLAPALYALHRRFGAAVPAVLVGLVAVLDLLRLGSGVPVVGEANHLLVWIALHQCGFVLYDHPGAGRPAPWSGLTVLGLALLCALTVFGPYPVSMVDVPGAEMGNASPPSLALLVLGLTQTCLALSLAGPARRLLRAGGPWTAVVGVNTVVLTLFLWHMSAAILAGVLLYGTGLLPQPPVGSAEWLLLRVPWVLGVSAVMIVLLALLGPVEARTGPSGAGRRAGRLRGVGAALKGRTVVVWCALPAAFAGFAWCALAGPGMHGAGALPTAGFVLYLGAAAVLREARRSVARDTGRG</sequence>
<comment type="caution">
    <text evidence="3">The sequence shown here is derived from an EMBL/GenBank/DDBJ whole genome shotgun (WGS) entry which is preliminary data.</text>
</comment>
<feature type="transmembrane region" description="Helical" evidence="1">
    <location>
        <begin position="393"/>
        <end position="418"/>
    </location>
</feature>
<feature type="transmembrane region" description="Helical" evidence="1">
    <location>
        <begin position="232"/>
        <end position="251"/>
    </location>
</feature>
<feature type="transmembrane region" description="Helical" evidence="1">
    <location>
        <begin position="28"/>
        <end position="47"/>
    </location>
</feature>
<feature type="transmembrane region" description="Helical" evidence="1">
    <location>
        <begin position="424"/>
        <end position="442"/>
    </location>
</feature>
<organism evidence="3 4">
    <name type="scientific">Nocardiopsis coralli</name>
    <dbReference type="NCBI Taxonomy" id="2772213"/>
    <lineage>
        <taxon>Bacteria</taxon>
        <taxon>Bacillati</taxon>
        <taxon>Actinomycetota</taxon>
        <taxon>Actinomycetes</taxon>
        <taxon>Streptosporangiales</taxon>
        <taxon>Nocardiopsidaceae</taxon>
        <taxon>Nocardiopsis</taxon>
    </lineage>
</organism>
<accession>A0ABR9P7S4</accession>
<feature type="transmembrane region" description="Helical" evidence="1">
    <location>
        <begin position="203"/>
        <end position="220"/>
    </location>
</feature>
<reference evidence="3 4" key="1">
    <citation type="submission" date="2020-09" db="EMBL/GenBank/DDBJ databases">
        <title>Diversity and distribution of actinomycetes associated with coral in the coast of Hainan.</title>
        <authorList>
            <person name="Li F."/>
        </authorList>
    </citation>
    <scope>NUCLEOTIDE SEQUENCE [LARGE SCALE GENOMIC DNA]</scope>
    <source>
        <strain evidence="3 4">HNM0947</strain>
    </source>
</reference>
<feature type="transmembrane region" description="Helical" evidence="1">
    <location>
        <begin position="173"/>
        <end position="191"/>
    </location>
</feature>
<name>A0ABR9P7S4_9ACTN</name>
<feature type="transmembrane region" description="Helical" evidence="1">
    <location>
        <begin position="350"/>
        <end position="372"/>
    </location>
</feature>
<evidence type="ECO:0000256" key="1">
    <source>
        <dbReference type="SAM" id="Phobius"/>
    </source>
</evidence>
<keyword evidence="3" id="KW-0012">Acyltransferase</keyword>
<protein>
    <submittedName>
        <fullName evidence="3">Acyltransferase</fullName>
    </submittedName>
</protein>
<dbReference type="Proteomes" id="UP000806528">
    <property type="component" value="Unassembled WGS sequence"/>
</dbReference>
<keyword evidence="1" id="KW-0812">Transmembrane</keyword>
<feature type="transmembrane region" description="Helical" evidence="1">
    <location>
        <begin position="138"/>
        <end position="161"/>
    </location>
</feature>
<feature type="transmembrane region" description="Helical" evidence="1">
    <location>
        <begin position="271"/>
        <end position="289"/>
    </location>
</feature>
<evidence type="ECO:0000313" key="4">
    <source>
        <dbReference type="Proteomes" id="UP000806528"/>
    </source>
</evidence>
<dbReference type="RefSeq" id="WP_193122502.1">
    <property type="nucleotide sequence ID" value="NZ_JADBGI010000011.1"/>
</dbReference>
<keyword evidence="4" id="KW-1185">Reference proteome</keyword>
<feature type="domain" description="Acyltransferase 3" evidence="2">
    <location>
        <begin position="24"/>
        <end position="363"/>
    </location>
</feature>
<dbReference type="Pfam" id="PF01757">
    <property type="entry name" value="Acyl_transf_3"/>
    <property type="match status" value="1"/>
</dbReference>
<keyword evidence="1" id="KW-1133">Transmembrane helix</keyword>
<dbReference type="EMBL" id="JADBGI010000011">
    <property type="protein sequence ID" value="MBE2999891.1"/>
    <property type="molecule type" value="Genomic_DNA"/>
</dbReference>
<evidence type="ECO:0000313" key="3">
    <source>
        <dbReference type="EMBL" id="MBE2999891.1"/>
    </source>
</evidence>
<proteinExistence type="predicted"/>